<accession>A0ABQ4SX86</accession>
<dbReference type="EMBL" id="BPQR01000056">
    <property type="protein sequence ID" value="GJE07830.1"/>
    <property type="molecule type" value="Genomic_DNA"/>
</dbReference>
<evidence type="ECO:0000313" key="2">
    <source>
        <dbReference type="Proteomes" id="UP001055102"/>
    </source>
</evidence>
<protein>
    <submittedName>
        <fullName evidence="1">Uncharacterized protein</fullName>
    </submittedName>
</protein>
<keyword evidence="2" id="KW-1185">Reference proteome</keyword>
<reference evidence="1" key="1">
    <citation type="journal article" date="2021" name="Front. Microbiol.">
        <title>Comprehensive Comparative Genomics and Phenotyping of Methylobacterium Species.</title>
        <authorList>
            <person name="Alessa O."/>
            <person name="Ogura Y."/>
            <person name="Fujitani Y."/>
            <person name="Takami H."/>
            <person name="Hayashi T."/>
            <person name="Sahin N."/>
            <person name="Tani A."/>
        </authorList>
    </citation>
    <scope>NUCLEOTIDE SEQUENCE</scope>
    <source>
        <strain evidence="1">LMG 23639</strain>
    </source>
</reference>
<gene>
    <name evidence="1" type="ORF">AOPFMNJM_3162</name>
</gene>
<reference evidence="1" key="2">
    <citation type="submission" date="2021-08" db="EMBL/GenBank/DDBJ databases">
        <authorList>
            <person name="Tani A."/>
            <person name="Ola A."/>
            <person name="Ogura Y."/>
            <person name="Katsura K."/>
            <person name="Hayashi T."/>
        </authorList>
    </citation>
    <scope>NUCLEOTIDE SEQUENCE</scope>
    <source>
        <strain evidence="1">LMG 23639</strain>
    </source>
</reference>
<comment type="caution">
    <text evidence="1">The sequence shown here is derived from an EMBL/GenBank/DDBJ whole genome shotgun (WGS) entry which is preliminary data.</text>
</comment>
<name>A0ABQ4SX86_9HYPH</name>
<evidence type="ECO:0000313" key="1">
    <source>
        <dbReference type="EMBL" id="GJE07830.1"/>
    </source>
</evidence>
<dbReference type="RefSeq" id="WP_238277195.1">
    <property type="nucleotide sequence ID" value="NZ_BPQR01000056.1"/>
</dbReference>
<sequence>MAKSCPRGEGEFCLVASIGHPLCPTRDGGCKVADPAAAYAEAYDRAITRIYRAWRRRLREARG</sequence>
<dbReference type="Proteomes" id="UP001055102">
    <property type="component" value="Unassembled WGS sequence"/>
</dbReference>
<organism evidence="1 2">
    <name type="scientific">Methylobacterium jeotgali</name>
    <dbReference type="NCBI Taxonomy" id="381630"/>
    <lineage>
        <taxon>Bacteria</taxon>
        <taxon>Pseudomonadati</taxon>
        <taxon>Pseudomonadota</taxon>
        <taxon>Alphaproteobacteria</taxon>
        <taxon>Hyphomicrobiales</taxon>
        <taxon>Methylobacteriaceae</taxon>
        <taxon>Methylobacterium</taxon>
    </lineage>
</organism>
<proteinExistence type="predicted"/>